<dbReference type="Gene3D" id="2.120.10.30">
    <property type="entry name" value="TolB, C-terminal domain"/>
    <property type="match status" value="1"/>
</dbReference>
<reference evidence="10 11" key="1">
    <citation type="submission" date="2024-02" db="EMBL/GenBank/DDBJ databases">
        <title>New thermophilic sulfur-oxidizing bacteria from a hot springs of the Uzon caldera (Kamchatka, Russia).</title>
        <authorList>
            <person name="Dukat A.M."/>
            <person name="Elcheninov A.G."/>
            <person name="Frolov E.N."/>
        </authorList>
    </citation>
    <scope>NUCLEOTIDE SEQUENCE [LARGE SCALE GENOMIC DNA]</scope>
    <source>
        <strain evidence="10 11">AK1</strain>
    </source>
</reference>
<evidence type="ECO:0000256" key="7">
    <source>
        <dbReference type="HAMAP-Rule" id="MF_00671"/>
    </source>
</evidence>
<evidence type="ECO:0000256" key="6">
    <source>
        <dbReference type="ARBA" id="ARBA00023306"/>
    </source>
</evidence>
<dbReference type="PANTHER" id="PTHR36842:SF1">
    <property type="entry name" value="PROTEIN TOLB"/>
    <property type="match status" value="1"/>
</dbReference>
<evidence type="ECO:0000256" key="3">
    <source>
        <dbReference type="ARBA" id="ARBA00022618"/>
    </source>
</evidence>
<dbReference type="Pfam" id="PF07676">
    <property type="entry name" value="PD40"/>
    <property type="match status" value="5"/>
</dbReference>
<evidence type="ECO:0000313" key="10">
    <source>
        <dbReference type="EMBL" id="MEO1767440.1"/>
    </source>
</evidence>
<evidence type="ECO:0000256" key="8">
    <source>
        <dbReference type="SAM" id="MobiDB-lite"/>
    </source>
</evidence>
<feature type="domain" description="TolB N-terminal" evidence="9">
    <location>
        <begin position="29"/>
        <end position="128"/>
    </location>
</feature>
<comment type="subcellular location">
    <subcellularLocation>
        <location evidence="1 7">Periplasm</location>
    </subcellularLocation>
</comment>
<feature type="region of interest" description="Disordered" evidence="8">
    <location>
        <begin position="419"/>
        <end position="441"/>
    </location>
</feature>
<keyword evidence="3 7" id="KW-0132">Cell division</keyword>
<evidence type="ECO:0000256" key="1">
    <source>
        <dbReference type="ARBA" id="ARBA00004418"/>
    </source>
</evidence>
<dbReference type="NCBIfam" id="TIGR02800">
    <property type="entry name" value="propeller_TolB"/>
    <property type="match status" value="1"/>
</dbReference>
<evidence type="ECO:0000259" key="9">
    <source>
        <dbReference type="Pfam" id="PF04052"/>
    </source>
</evidence>
<comment type="caution">
    <text evidence="10">The sequence shown here is derived from an EMBL/GenBank/DDBJ whole genome shotgun (WGS) entry which is preliminary data.</text>
</comment>
<dbReference type="InterPro" id="IPR011659">
    <property type="entry name" value="WD40"/>
</dbReference>
<comment type="similarity">
    <text evidence="2 7">Belongs to the TolB family.</text>
</comment>
<dbReference type="PANTHER" id="PTHR36842">
    <property type="entry name" value="PROTEIN TOLB HOMOLOG"/>
    <property type="match status" value="1"/>
</dbReference>
<evidence type="ECO:0000313" key="11">
    <source>
        <dbReference type="Proteomes" id="UP001482231"/>
    </source>
</evidence>
<evidence type="ECO:0000256" key="2">
    <source>
        <dbReference type="ARBA" id="ARBA00009820"/>
    </source>
</evidence>
<sequence length="441" mass="47429">MTELRLSRLLIRLIGLFVAAWLSTAQAALTIEITGGAALQIPVAIAPFQGEEAWRDRLSGIIAADLARSGQFKIVSTAGVTPLPRQPADVKLADWKARGAAALVIGNVVSQPGGRLDVQFRLLSTIKEDPASPGGVQQLAGFSLPSSPTQLRLTAHQIADIIYEKLTGDLGVFATRIAYVTKRGGLYELQVADSDGVNAQTVFSSREPIMSPAWSPDGTRLAYVAFESKKPVIYVQELATARRFVLANFKGSNSAPAWAPDGRQLAIVLTKDGTSQIYAINADGTGLKRLTHSSAIDTEPSWSPDGRYILFTSDRGGSPQIYRMPAYGGEPVRLTFQGSYNVTPRYSPDGKSFVFIQREGGRFRVAMQEIASGQVQILTDNQLDESPSFAPNGKLILYASEQGGRGVLAAVSSDGRVKQKLTTEAGDVREPAWGPRLKSQP</sequence>
<dbReference type="SUPFAM" id="SSF52964">
    <property type="entry name" value="TolB, N-terminal domain"/>
    <property type="match status" value="1"/>
</dbReference>
<dbReference type="HAMAP" id="MF_00671">
    <property type="entry name" value="TolB"/>
    <property type="match status" value="1"/>
</dbReference>
<dbReference type="Pfam" id="PF04052">
    <property type="entry name" value="TolB_N"/>
    <property type="match status" value="1"/>
</dbReference>
<dbReference type="Gene3D" id="3.40.50.10070">
    <property type="entry name" value="TolB, N-terminal domain"/>
    <property type="match status" value="1"/>
</dbReference>
<comment type="subunit">
    <text evidence="7">The Tol-Pal system is composed of five core proteins: the inner membrane proteins TolA, TolQ and TolR, the periplasmic protein TolB and the outer membrane protein Pal. They form a network linking the inner and outer membranes and the peptidoglycan layer.</text>
</comment>
<dbReference type="SUPFAM" id="SSF69304">
    <property type="entry name" value="Tricorn protease N-terminal domain"/>
    <property type="match status" value="1"/>
</dbReference>
<organism evidence="10 11">
    <name type="scientific">Thiobacter aerophilum</name>
    <dbReference type="NCBI Taxonomy" id="3121275"/>
    <lineage>
        <taxon>Bacteria</taxon>
        <taxon>Pseudomonadati</taxon>
        <taxon>Pseudomonadota</taxon>
        <taxon>Betaproteobacteria</taxon>
        <taxon>Burkholderiales</taxon>
        <taxon>Thiobacteraceae</taxon>
        <taxon>Thiobacter</taxon>
    </lineage>
</organism>
<dbReference type="Proteomes" id="UP001482231">
    <property type="component" value="Unassembled WGS sequence"/>
</dbReference>
<dbReference type="InterPro" id="IPR014167">
    <property type="entry name" value="Tol-Pal_TolB"/>
</dbReference>
<gene>
    <name evidence="7 10" type="primary">tolB</name>
    <name evidence="10" type="ORF">V6E02_09470</name>
</gene>
<evidence type="ECO:0000256" key="5">
    <source>
        <dbReference type="ARBA" id="ARBA00022764"/>
    </source>
</evidence>
<dbReference type="EMBL" id="JBAJEX010000007">
    <property type="protein sequence ID" value="MEO1767440.1"/>
    <property type="molecule type" value="Genomic_DNA"/>
</dbReference>
<keyword evidence="6 7" id="KW-0131">Cell cycle</keyword>
<dbReference type="InterPro" id="IPR007195">
    <property type="entry name" value="TolB_N"/>
</dbReference>
<keyword evidence="11" id="KW-1185">Reference proteome</keyword>
<comment type="function">
    <text evidence="7">Part of the Tol-Pal system, which plays a role in outer membrane invagination during cell division and is important for maintaining outer membrane integrity.</text>
</comment>
<protein>
    <recommendedName>
        <fullName evidence="7">Tol-Pal system protein TolB</fullName>
    </recommendedName>
</protein>
<dbReference type="InterPro" id="IPR011042">
    <property type="entry name" value="6-blade_b-propeller_TolB-like"/>
</dbReference>
<name>A0ABV0EFM0_9BURK</name>
<evidence type="ECO:0000256" key="4">
    <source>
        <dbReference type="ARBA" id="ARBA00022729"/>
    </source>
</evidence>
<keyword evidence="4 7" id="KW-0732">Signal</keyword>
<accession>A0ABV0EFM0</accession>
<proteinExistence type="inferred from homology"/>
<keyword evidence="5 7" id="KW-0574">Periplasm</keyword>